<organism evidence="1 2">
    <name type="scientific">Eumeta variegata</name>
    <name type="common">Bagworm moth</name>
    <name type="synonym">Eumeta japonica</name>
    <dbReference type="NCBI Taxonomy" id="151549"/>
    <lineage>
        <taxon>Eukaryota</taxon>
        <taxon>Metazoa</taxon>
        <taxon>Ecdysozoa</taxon>
        <taxon>Arthropoda</taxon>
        <taxon>Hexapoda</taxon>
        <taxon>Insecta</taxon>
        <taxon>Pterygota</taxon>
        <taxon>Neoptera</taxon>
        <taxon>Endopterygota</taxon>
        <taxon>Lepidoptera</taxon>
        <taxon>Glossata</taxon>
        <taxon>Ditrysia</taxon>
        <taxon>Tineoidea</taxon>
        <taxon>Psychidae</taxon>
        <taxon>Oiketicinae</taxon>
        <taxon>Eumeta</taxon>
    </lineage>
</organism>
<evidence type="ECO:0000313" key="1">
    <source>
        <dbReference type="EMBL" id="GBP08428.1"/>
    </source>
</evidence>
<sequence length="298" mass="34221">MCSGQVALSMEKNIDRTLTRLQSWRIGNKLRLAPSNTNSTVLTKKLKYDDLVVHMNGEQISLVGEIRLLGREDHIRRSDRAHSTVRVVRLSTYDWEARRVKDARRYTAQHLGDTFVDRELEKPVYFGELPHPAYVPESGYECRGPGIPGLAVAELHIYSDGSLIEGKVDATLTEWRDGKETWYTTLRLDVFCIVFQAEMVVLQRVIRRVRNGKGGLVDIFSDFRSFLEVLIGPKIYHLLADEARREISEIVSEGRAVRLFCIEHMLGLRERSVQTSSPGRPPSLERWQRISTGFCYRM</sequence>
<dbReference type="OrthoDB" id="411823at2759"/>
<reference evidence="1 2" key="1">
    <citation type="journal article" date="2019" name="Commun. Biol.">
        <title>The bagworm genome reveals a unique fibroin gene that provides high tensile strength.</title>
        <authorList>
            <person name="Kono N."/>
            <person name="Nakamura H."/>
            <person name="Ohtoshi R."/>
            <person name="Tomita M."/>
            <person name="Numata K."/>
            <person name="Arakawa K."/>
        </authorList>
    </citation>
    <scope>NUCLEOTIDE SEQUENCE [LARGE SCALE GENOMIC DNA]</scope>
</reference>
<proteinExistence type="predicted"/>
<protein>
    <submittedName>
        <fullName evidence="1">Uncharacterized protein</fullName>
    </submittedName>
</protein>
<keyword evidence="2" id="KW-1185">Reference proteome</keyword>
<dbReference type="Proteomes" id="UP000299102">
    <property type="component" value="Unassembled WGS sequence"/>
</dbReference>
<accession>A0A4C1T4Q0</accession>
<comment type="caution">
    <text evidence="1">The sequence shown here is derived from an EMBL/GenBank/DDBJ whole genome shotgun (WGS) entry which is preliminary data.</text>
</comment>
<dbReference type="EMBL" id="BGZK01000031">
    <property type="protein sequence ID" value="GBP08428.1"/>
    <property type="molecule type" value="Genomic_DNA"/>
</dbReference>
<dbReference type="AlphaFoldDB" id="A0A4C1T4Q0"/>
<evidence type="ECO:0000313" key="2">
    <source>
        <dbReference type="Proteomes" id="UP000299102"/>
    </source>
</evidence>
<name>A0A4C1T4Q0_EUMVA</name>
<gene>
    <name evidence="1" type="ORF">EVAR_77131_1</name>
</gene>